<name>A0A8S3ZAG8_9EUPU</name>
<dbReference type="Pfam" id="PF14953">
    <property type="entry name" value="DUF4504"/>
    <property type="match status" value="1"/>
</dbReference>
<reference evidence="3" key="1">
    <citation type="submission" date="2021-04" db="EMBL/GenBank/DDBJ databases">
        <authorList>
            <consortium name="Molecular Ecology Group"/>
        </authorList>
    </citation>
    <scope>NUCLEOTIDE SEQUENCE</scope>
</reference>
<dbReference type="PANTHER" id="PTHR31366:SF2">
    <property type="entry name" value="UPF0739 PROTEIN C1ORF74"/>
    <property type="match status" value="1"/>
</dbReference>
<dbReference type="PANTHER" id="PTHR31366">
    <property type="entry name" value="UPF0739 PROTEIN C1ORF74"/>
    <property type="match status" value="1"/>
</dbReference>
<organism evidence="3 4">
    <name type="scientific">Candidula unifasciata</name>
    <dbReference type="NCBI Taxonomy" id="100452"/>
    <lineage>
        <taxon>Eukaryota</taxon>
        <taxon>Metazoa</taxon>
        <taxon>Spiralia</taxon>
        <taxon>Lophotrochozoa</taxon>
        <taxon>Mollusca</taxon>
        <taxon>Gastropoda</taxon>
        <taxon>Heterobranchia</taxon>
        <taxon>Euthyneura</taxon>
        <taxon>Panpulmonata</taxon>
        <taxon>Eupulmonata</taxon>
        <taxon>Stylommatophora</taxon>
        <taxon>Helicina</taxon>
        <taxon>Helicoidea</taxon>
        <taxon>Geomitridae</taxon>
        <taxon>Candidula</taxon>
    </lineage>
</organism>
<feature type="compositionally biased region" description="Polar residues" evidence="2">
    <location>
        <begin position="205"/>
        <end position="227"/>
    </location>
</feature>
<comment type="caution">
    <text evidence="3">The sequence shown here is derived from an EMBL/GenBank/DDBJ whole genome shotgun (WGS) entry which is preliminary data.</text>
</comment>
<sequence>MELWKIAMLSKFGKKAKKKWSSAAVDFQMVDLGIKPVCLFDHWSVTAEDMQDFTLDLHKHGLTRSKVNVISIGQDVVVYSISHGKLLLAASLDSRCYIDISASLLSPDLANNEGLAYTVDVFSNLCRNIHSICERQDSESVHDVGITDILNGCCLFGLLLGYPCVYWFDLSEGDDHCLSTQSLRLFKVIGHKLTPAIDKKPDYTEQVQGPGNLNSSSVAPQKTTVQSRPSDKTHVIFSFTVPVNILAQVEGHIRCWFVLWRDSVQWFPFFSEVWLEEETVSPQSVCL</sequence>
<accession>A0A8S3ZAG8</accession>
<gene>
    <name evidence="3" type="ORF">CUNI_LOCUS12145</name>
</gene>
<dbReference type="Proteomes" id="UP000678393">
    <property type="component" value="Unassembled WGS sequence"/>
</dbReference>
<evidence type="ECO:0000313" key="3">
    <source>
        <dbReference type="EMBL" id="CAG5126587.1"/>
    </source>
</evidence>
<protein>
    <submittedName>
        <fullName evidence="3">Uncharacterized protein</fullName>
    </submittedName>
</protein>
<keyword evidence="4" id="KW-1185">Reference proteome</keyword>
<evidence type="ECO:0000313" key="4">
    <source>
        <dbReference type="Proteomes" id="UP000678393"/>
    </source>
</evidence>
<proteinExistence type="inferred from homology"/>
<comment type="similarity">
    <text evidence="1">Belongs to the UPF0739 family.</text>
</comment>
<evidence type="ECO:0000256" key="2">
    <source>
        <dbReference type="SAM" id="MobiDB-lite"/>
    </source>
</evidence>
<dbReference type="AlphaFoldDB" id="A0A8S3ZAG8"/>
<dbReference type="InterPro" id="IPR027850">
    <property type="entry name" value="DUF4504"/>
</dbReference>
<feature type="region of interest" description="Disordered" evidence="2">
    <location>
        <begin position="201"/>
        <end position="227"/>
    </location>
</feature>
<dbReference type="OrthoDB" id="10056365at2759"/>
<dbReference type="EMBL" id="CAJHNH020002392">
    <property type="protein sequence ID" value="CAG5126587.1"/>
    <property type="molecule type" value="Genomic_DNA"/>
</dbReference>
<evidence type="ECO:0000256" key="1">
    <source>
        <dbReference type="ARBA" id="ARBA00007065"/>
    </source>
</evidence>